<organism evidence="2 3">
    <name type="scientific">Jatrophihabitans cynanchi</name>
    <dbReference type="NCBI Taxonomy" id="2944128"/>
    <lineage>
        <taxon>Bacteria</taxon>
        <taxon>Bacillati</taxon>
        <taxon>Actinomycetota</taxon>
        <taxon>Actinomycetes</taxon>
        <taxon>Jatrophihabitantales</taxon>
        <taxon>Jatrophihabitantaceae</taxon>
        <taxon>Jatrophihabitans</taxon>
    </lineage>
</organism>
<feature type="transmembrane region" description="Helical" evidence="1">
    <location>
        <begin position="74"/>
        <end position="96"/>
    </location>
</feature>
<dbReference type="EMBL" id="CP097463">
    <property type="protein sequence ID" value="WAX57149.1"/>
    <property type="molecule type" value="Genomic_DNA"/>
</dbReference>
<keyword evidence="1" id="KW-1133">Transmembrane helix</keyword>
<sequence length="159" mass="16680">MAMSMQGRTVIRLGLALIAAAGLAIDAYVHFDLASAYASIKSSTLNQGQLFRAEGAVAAIAAAAVLLHPRRYTAAFAFVVAAAGTAAVLVYAYVNVGAFGPFPNMYDPLWYPEKTLSVWAEGIGAVAALALFAVLHRDTQGAPARSRRRDGSLPRSVPT</sequence>
<keyword evidence="1" id="KW-0812">Transmembrane</keyword>
<keyword evidence="1" id="KW-0472">Membrane</keyword>
<dbReference type="RefSeq" id="WP_269443686.1">
    <property type="nucleotide sequence ID" value="NZ_CP097463.1"/>
</dbReference>
<gene>
    <name evidence="2" type="ORF">M6B22_21930</name>
</gene>
<evidence type="ECO:0000313" key="2">
    <source>
        <dbReference type="EMBL" id="WAX57149.1"/>
    </source>
</evidence>
<feature type="transmembrane region" description="Helical" evidence="1">
    <location>
        <begin position="116"/>
        <end position="135"/>
    </location>
</feature>
<name>A0ABY7K191_9ACTN</name>
<reference evidence="2" key="1">
    <citation type="submission" date="2022-05" db="EMBL/GenBank/DDBJ databases">
        <title>Jatrophihabitans sp. SB3-54 whole genome sequence.</title>
        <authorList>
            <person name="Suh M.K."/>
            <person name="Eom M.K."/>
            <person name="Kim J.S."/>
            <person name="Kim H.S."/>
            <person name="Do H.E."/>
            <person name="Shin Y.K."/>
            <person name="Lee J.-S."/>
        </authorList>
    </citation>
    <scope>NUCLEOTIDE SEQUENCE</scope>
    <source>
        <strain evidence="2">SB3-54</strain>
    </source>
</reference>
<accession>A0ABY7K191</accession>
<evidence type="ECO:0000256" key="1">
    <source>
        <dbReference type="SAM" id="Phobius"/>
    </source>
</evidence>
<evidence type="ECO:0000313" key="3">
    <source>
        <dbReference type="Proteomes" id="UP001164693"/>
    </source>
</evidence>
<dbReference type="Proteomes" id="UP001164693">
    <property type="component" value="Chromosome"/>
</dbReference>
<feature type="transmembrane region" description="Helical" evidence="1">
    <location>
        <begin position="51"/>
        <end position="67"/>
    </location>
</feature>
<proteinExistence type="predicted"/>
<protein>
    <recommendedName>
        <fullName evidence="4">DUF1772 domain-containing protein</fullName>
    </recommendedName>
</protein>
<evidence type="ECO:0008006" key="4">
    <source>
        <dbReference type="Google" id="ProtNLM"/>
    </source>
</evidence>
<keyword evidence="3" id="KW-1185">Reference proteome</keyword>